<dbReference type="GO" id="GO:0022857">
    <property type="term" value="F:transmembrane transporter activity"/>
    <property type="evidence" value="ECO:0007669"/>
    <property type="project" value="InterPro"/>
</dbReference>
<keyword evidence="2" id="KW-0813">Transport</keyword>
<reference evidence="9" key="1">
    <citation type="journal article" date="2020" name="Stud. Mycol.">
        <title>101 Dothideomycetes genomes: a test case for predicting lifestyles and emergence of pathogens.</title>
        <authorList>
            <person name="Haridas S."/>
            <person name="Albert R."/>
            <person name="Binder M."/>
            <person name="Bloem J."/>
            <person name="Labutti K."/>
            <person name="Salamov A."/>
            <person name="Andreopoulos B."/>
            <person name="Baker S."/>
            <person name="Barry K."/>
            <person name="Bills G."/>
            <person name="Bluhm B."/>
            <person name="Cannon C."/>
            <person name="Castanera R."/>
            <person name="Culley D."/>
            <person name="Daum C."/>
            <person name="Ezra D."/>
            <person name="Gonzalez J."/>
            <person name="Henrissat B."/>
            <person name="Kuo A."/>
            <person name="Liang C."/>
            <person name="Lipzen A."/>
            <person name="Lutzoni F."/>
            <person name="Magnuson J."/>
            <person name="Mondo S."/>
            <person name="Nolan M."/>
            <person name="Ohm R."/>
            <person name="Pangilinan J."/>
            <person name="Park H.-J."/>
            <person name="Ramirez L."/>
            <person name="Alfaro M."/>
            <person name="Sun H."/>
            <person name="Tritt A."/>
            <person name="Yoshinaga Y."/>
            <person name="Zwiers L.-H."/>
            <person name="Turgeon B."/>
            <person name="Goodwin S."/>
            <person name="Spatafora J."/>
            <person name="Crous P."/>
            <person name="Grigoriev I."/>
        </authorList>
    </citation>
    <scope>NUCLEOTIDE SEQUENCE</scope>
    <source>
        <strain evidence="9">CBS 207.26</strain>
    </source>
</reference>
<dbReference type="Proteomes" id="UP000800200">
    <property type="component" value="Unassembled WGS sequence"/>
</dbReference>
<dbReference type="SUPFAM" id="SSF103473">
    <property type="entry name" value="MFS general substrate transporter"/>
    <property type="match status" value="1"/>
</dbReference>
<dbReference type="EMBL" id="ML994626">
    <property type="protein sequence ID" value="KAF2187696.1"/>
    <property type="molecule type" value="Genomic_DNA"/>
</dbReference>
<feature type="domain" description="Major facilitator superfamily (MFS) profile" evidence="8">
    <location>
        <begin position="45"/>
        <end position="434"/>
    </location>
</feature>
<feature type="transmembrane region" description="Helical" evidence="7">
    <location>
        <begin position="311"/>
        <end position="330"/>
    </location>
</feature>
<accession>A0A6A6ED09</accession>
<sequence>MASEKKDFGPERPEASTLSSDSELGVIAGSSVNETSLLRKLDLRLLPAVSILYLLSFLDRSNVANARIEGLTTDLNMTGNQYLTGLTLYFIGYVLFEIPCNIILKRTTPKFWLPTLTLAWGVVATLMGVTQNLAGFFVVRFFLGVTESGLFPGVVFYLSMWYKRAERQYRISLFFSAASLAGAFGGILAWGIAHMRNVGGYAGWRWIFILEGLLTILIAAMAYFFISNYASDVGWLSDNERSYINARLKADSDATHDEKFAWSEAWVACKDVKCWLYGLGFHTMSLPLYTLSLFLPTIIKDMGYTSAQSQLLTIPPYALATIFTVVWAPTNNVSGQTKRATANAMQISIGNLGAVLGTQLYRSITSPRYILGHCFALGYLAANIVVTGTLWWILVKENKEKEEYLAQHPETGGFHDTDEDLRKGDRHPRWKFNT</sequence>
<comment type="subcellular location">
    <subcellularLocation>
        <location evidence="1">Membrane</location>
        <topology evidence="1">Multi-pass membrane protein</topology>
    </subcellularLocation>
</comment>
<name>A0A6A6ED09_9PEZI</name>
<feature type="transmembrane region" description="Helical" evidence="7">
    <location>
        <begin position="204"/>
        <end position="226"/>
    </location>
</feature>
<dbReference type="InterPro" id="IPR011701">
    <property type="entry name" value="MFS"/>
</dbReference>
<dbReference type="PANTHER" id="PTHR43791">
    <property type="entry name" value="PERMEASE-RELATED"/>
    <property type="match status" value="1"/>
</dbReference>
<feature type="transmembrane region" description="Helical" evidence="7">
    <location>
        <begin position="136"/>
        <end position="159"/>
    </location>
</feature>
<protein>
    <submittedName>
        <fullName evidence="9">MFS nicotinic acid transporter-like protein Tna1</fullName>
    </submittedName>
</protein>
<evidence type="ECO:0000313" key="10">
    <source>
        <dbReference type="Proteomes" id="UP000800200"/>
    </source>
</evidence>
<proteinExistence type="predicted"/>
<feature type="region of interest" description="Disordered" evidence="6">
    <location>
        <begin position="1"/>
        <end position="21"/>
    </location>
</feature>
<dbReference type="FunFam" id="1.20.1250.20:FF:000034">
    <property type="entry name" value="MFS general substrate transporter"/>
    <property type="match status" value="1"/>
</dbReference>
<evidence type="ECO:0000256" key="5">
    <source>
        <dbReference type="ARBA" id="ARBA00023136"/>
    </source>
</evidence>
<dbReference type="Pfam" id="PF07690">
    <property type="entry name" value="MFS_1"/>
    <property type="match status" value="1"/>
</dbReference>
<dbReference type="OrthoDB" id="2962993at2759"/>
<keyword evidence="4 7" id="KW-1133">Transmembrane helix</keyword>
<dbReference type="AlphaFoldDB" id="A0A6A6ED09"/>
<dbReference type="InterPro" id="IPR036259">
    <property type="entry name" value="MFS_trans_sf"/>
</dbReference>
<evidence type="ECO:0000256" key="6">
    <source>
        <dbReference type="SAM" id="MobiDB-lite"/>
    </source>
</evidence>
<evidence type="ECO:0000259" key="8">
    <source>
        <dbReference type="PROSITE" id="PS50850"/>
    </source>
</evidence>
<evidence type="ECO:0000256" key="7">
    <source>
        <dbReference type="SAM" id="Phobius"/>
    </source>
</evidence>
<feature type="transmembrane region" description="Helical" evidence="7">
    <location>
        <begin position="370"/>
        <end position="394"/>
    </location>
</feature>
<feature type="region of interest" description="Disordered" evidence="6">
    <location>
        <begin position="406"/>
        <end position="434"/>
    </location>
</feature>
<dbReference type="InterPro" id="IPR020846">
    <property type="entry name" value="MFS_dom"/>
</dbReference>
<evidence type="ECO:0000256" key="4">
    <source>
        <dbReference type="ARBA" id="ARBA00022989"/>
    </source>
</evidence>
<keyword evidence="3 7" id="KW-0812">Transmembrane</keyword>
<keyword evidence="5 7" id="KW-0472">Membrane</keyword>
<evidence type="ECO:0000256" key="2">
    <source>
        <dbReference type="ARBA" id="ARBA00022448"/>
    </source>
</evidence>
<feature type="transmembrane region" description="Helical" evidence="7">
    <location>
        <begin position="275"/>
        <end position="299"/>
    </location>
</feature>
<evidence type="ECO:0000313" key="9">
    <source>
        <dbReference type="EMBL" id="KAF2187696.1"/>
    </source>
</evidence>
<feature type="compositionally biased region" description="Basic residues" evidence="6">
    <location>
        <begin position="424"/>
        <end position="434"/>
    </location>
</feature>
<dbReference type="GO" id="GO:0016020">
    <property type="term" value="C:membrane"/>
    <property type="evidence" value="ECO:0007669"/>
    <property type="project" value="UniProtKB-SubCell"/>
</dbReference>
<keyword evidence="10" id="KW-1185">Reference proteome</keyword>
<feature type="compositionally biased region" description="Basic and acidic residues" evidence="6">
    <location>
        <begin position="1"/>
        <end position="14"/>
    </location>
</feature>
<feature type="compositionally biased region" description="Basic and acidic residues" evidence="6">
    <location>
        <begin position="413"/>
        <end position="423"/>
    </location>
</feature>
<dbReference type="Gene3D" id="1.20.1250.20">
    <property type="entry name" value="MFS general substrate transporter like domains"/>
    <property type="match status" value="1"/>
</dbReference>
<feature type="transmembrane region" description="Helical" evidence="7">
    <location>
        <begin position="111"/>
        <end position="130"/>
    </location>
</feature>
<feature type="transmembrane region" description="Helical" evidence="7">
    <location>
        <begin position="82"/>
        <end position="104"/>
    </location>
</feature>
<dbReference type="PANTHER" id="PTHR43791:SF22">
    <property type="entry name" value="TRANSPORTER, PUTATIVE (AFU_ORTHOLOGUE AFUA_6G11320)-RELATED"/>
    <property type="match status" value="1"/>
</dbReference>
<organism evidence="9 10">
    <name type="scientific">Zopfia rhizophila CBS 207.26</name>
    <dbReference type="NCBI Taxonomy" id="1314779"/>
    <lineage>
        <taxon>Eukaryota</taxon>
        <taxon>Fungi</taxon>
        <taxon>Dikarya</taxon>
        <taxon>Ascomycota</taxon>
        <taxon>Pezizomycotina</taxon>
        <taxon>Dothideomycetes</taxon>
        <taxon>Dothideomycetes incertae sedis</taxon>
        <taxon>Zopfiaceae</taxon>
        <taxon>Zopfia</taxon>
    </lineage>
</organism>
<feature type="transmembrane region" description="Helical" evidence="7">
    <location>
        <begin position="171"/>
        <end position="192"/>
    </location>
</feature>
<evidence type="ECO:0000256" key="1">
    <source>
        <dbReference type="ARBA" id="ARBA00004141"/>
    </source>
</evidence>
<evidence type="ECO:0000256" key="3">
    <source>
        <dbReference type="ARBA" id="ARBA00022692"/>
    </source>
</evidence>
<gene>
    <name evidence="9" type="ORF">K469DRAFT_737846</name>
</gene>
<dbReference type="PROSITE" id="PS50850">
    <property type="entry name" value="MFS"/>
    <property type="match status" value="1"/>
</dbReference>